<reference evidence="4 5" key="1">
    <citation type="submission" date="2018-08" db="EMBL/GenBank/DDBJ databases">
        <title>A genome reference for cultivated species of the human gut microbiota.</title>
        <authorList>
            <person name="Zou Y."/>
            <person name="Xue W."/>
            <person name="Luo G."/>
        </authorList>
    </citation>
    <scope>NUCLEOTIDE SEQUENCE [LARGE SCALE GENOMIC DNA]</scope>
    <source>
        <strain evidence="4 5">AF14-27</strain>
    </source>
</reference>
<feature type="region of interest" description="Disordered" evidence="2">
    <location>
        <begin position="133"/>
        <end position="156"/>
    </location>
</feature>
<protein>
    <submittedName>
        <fullName evidence="4">DNA-binding protein</fullName>
    </submittedName>
</protein>
<dbReference type="AlphaFoldDB" id="A0A412YG99"/>
<evidence type="ECO:0000256" key="2">
    <source>
        <dbReference type="SAM" id="MobiDB-lite"/>
    </source>
</evidence>
<dbReference type="NCBIfam" id="TIGR01201">
    <property type="entry name" value="HU_rel"/>
    <property type="match status" value="1"/>
</dbReference>
<name>A0A412YG99_9BACE</name>
<dbReference type="SUPFAM" id="SSF47729">
    <property type="entry name" value="IHF-like DNA-binding proteins"/>
    <property type="match status" value="1"/>
</dbReference>
<feature type="compositionally biased region" description="Gly residues" evidence="2">
    <location>
        <begin position="138"/>
        <end position="148"/>
    </location>
</feature>
<evidence type="ECO:0000256" key="1">
    <source>
        <dbReference type="ARBA" id="ARBA00023125"/>
    </source>
</evidence>
<evidence type="ECO:0000313" key="4">
    <source>
        <dbReference type="EMBL" id="RGV56444.1"/>
    </source>
</evidence>
<keyword evidence="1 4" id="KW-0238">DNA-binding</keyword>
<dbReference type="InterPro" id="IPR005902">
    <property type="entry name" value="HU_DNA-bd_put"/>
</dbReference>
<organism evidence="4 5">
    <name type="scientific">Bacteroides clarus</name>
    <dbReference type="NCBI Taxonomy" id="626929"/>
    <lineage>
        <taxon>Bacteria</taxon>
        <taxon>Pseudomonadati</taxon>
        <taxon>Bacteroidota</taxon>
        <taxon>Bacteroidia</taxon>
        <taxon>Bacteroidales</taxon>
        <taxon>Bacteroidaceae</taxon>
        <taxon>Bacteroides</taxon>
    </lineage>
</organism>
<dbReference type="EMBL" id="QRZG01000007">
    <property type="protein sequence ID" value="RGV56444.1"/>
    <property type="molecule type" value="Genomic_DNA"/>
</dbReference>
<evidence type="ECO:0000313" key="5">
    <source>
        <dbReference type="Proteomes" id="UP000284366"/>
    </source>
</evidence>
<dbReference type="RefSeq" id="WP_118046167.1">
    <property type="nucleotide sequence ID" value="NZ_CATZEH010000005.1"/>
</dbReference>
<accession>A0A412YG99</accession>
<proteinExistence type="predicted"/>
<feature type="domain" description="HU" evidence="3">
    <location>
        <begin position="14"/>
        <end position="108"/>
    </location>
</feature>
<dbReference type="InterPro" id="IPR010992">
    <property type="entry name" value="IHF-like_DNA-bd_dom_sf"/>
</dbReference>
<evidence type="ECO:0000259" key="3">
    <source>
        <dbReference type="Pfam" id="PF18291"/>
    </source>
</evidence>
<dbReference type="Proteomes" id="UP000284366">
    <property type="component" value="Unassembled WGS sequence"/>
</dbReference>
<dbReference type="GO" id="GO:0003677">
    <property type="term" value="F:DNA binding"/>
    <property type="evidence" value="ECO:0007669"/>
    <property type="project" value="UniProtKB-KW"/>
</dbReference>
<comment type="caution">
    <text evidence="4">The sequence shown here is derived from an EMBL/GenBank/DDBJ whole genome shotgun (WGS) entry which is preliminary data.</text>
</comment>
<gene>
    <name evidence="4" type="ORF">DWW09_05835</name>
</gene>
<dbReference type="Pfam" id="PF18291">
    <property type="entry name" value="HU-HIG"/>
    <property type="match status" value="1"/>
</dbReference>
<sequence>MAFFRRIQKKVNNLWYPQSVTWGKAVTTREVADELSAISTVTRGDTFAVMENLGRVLSGFMGQGRTVKIDGVGTFYYTASSTKKGVQTAEEVSASLINGVRVRFLPEVERNSGSQVITRSMVNTKVVWKEWGKTSASGNGGNGDGAGGGEEENPLG</sequence>
<dbReference type="InterPro" id="IPR041607">
    <property type="entry name" value="HU-HIG"/>
</dbReference>